<sequence length="291" mass="32491">MDLNAVNMFVSVVQAGSLSAAADRLGVPLPTLSRRVRELERQLKVQLLERSVRGTRLTDAGTRLYEHASRGVEALAEGEQAVISDQAQLKGRLRLSLPPAFEPWWELLAAFQRRYPDIRVHAYTTERRVDLVEDGIDVALRVGTITHETMVARQVLSYRHVLVASPLLVERLGMPDTPEALYRFPCATWSTGATSGIWRLGGQVLEPKALLTTNDYAHLRSRALAGEAVTELPPFLAAKAIGEGRLVKLLPEHPMPEQQINLLYPSHRHPSAIVRAYLDFCQKHITQLMDT</sequence>
<dbReference type="FunFam" id="1.10.10.10:FF:000001">
    <property type="entry name" value="LysR family transcriptional regulator"/>
    <property type="match status" value="1"/>
</dbReference>
<gene>
    <name evidence="6" type="ORF">GIW56_15195</name>
    <name evidence="7" type="ORF">HBO33_03005</name>
</gene>
<dbReference type="GeneID" id="70102814"/>
<evidence type="ECO:0000259" key="5">
    <source>
        <dbReference type="PROSITE" id="PS50931"/>
    </source>
</evidence>
<dbReference type="EMBL" id="JAAQYP010000004">
    <property type="protein sequence ID" value="NNA94120.1"/>
    <property type="molecule type" value="Genomic_DNA"/>
</dbReference>
<reference evidence="6 9" key="1">
    <citation type="submission" date="2019-11" db="EMBL/GenBank/DDBJ databases">
        <title>Epiphytic Pseudomonas syringae from cherry orchards.</title>
        <authorList>
            <person name="Hulin M.T."/>
        </authorList>
    </citation>
    <scope>NUCLEOTIDE SEQUENCE [LARGE SCALE GENOMIC DNA]</scope>
    <source>
        <strain evidence="6 9">PA-6-5B</strain>
    </source>
</reference>
<dbReference type="InterPro" id="IPR036390">
    <property type="entry name" value="WH_DNA-bd_sf"/>
</dbReference>
<dbReference type="OrthoDB" id="8885940at2"/>
<dbReference type="PROSITE" id="PS50931">
    <property type="entry name" value="HTH_LYSR"/>
    <property type="match status" value="1"/>
</dbReference>
<dbReference type="RefSeq" id="WP_076963435.1">
    <property type="nucleotide sequence ID" value="NZ_CBCRYT010000015.1"/>
</dbReference>
<dbReference type="Gene3D" id="1.10.10.10">
    <property type="entry name" value="Winged helix-like DNA-binding domain superfamily/Winged helix DNA-binding domain"/>
    <property type="match status" value="1"/>
</dbReference>
<dbReference type="CDD" id="cd08422">
    <property type="entry name" value="PBP2_CrgA_like"/>
    <property type="match status" value="1"/>
</dbReference>
<dbReference type="InterPro" id="IPR036388">
    <property type="entry name" value="WH-like_DNA-bd_sf"/>
</dbReference>
<dbReference type="AlphaFoldDB" id="A0A7Y1ML19"/>
<dbReference type="InterPro" id="IPR005119">
    <property type="entry name" value="LysR_subst-bd"/>
</dbReference>
<organism evidence="7 8">
    <name type="scientific">Pseudomonas gessardii</name>
    <dbReference type="NCBI Taxonomy" id="78544"/>
    <lineage>
        <taxon>Bacteria</taxon>
        <taxon>Pseudomonadati</taxon>
        <taxon>Pseudomonadota</taxon>
        <taxon>Gammaproteobacteria</taxon>
        <taxon>Pseudomonadales</taxon>
        <taxon>Pseudomonadaceae</taxon>
        <taxon>Pseudomonas</taxon>
    </lineage>
</organism>
<dbReference type="PANTHER" id="PTHR30537">
    <property type="entry name" value="HTH-TYPE TRANSCRIPTIONAL REGULATOR"/>
    <property type="match status" value="1"/>
</dbReference>
<evidence type="ECO:0000256" key="4">
    <source>
        <dbReference type="ARBA" id="ARBA00023163"/>
    </source>
</evidence>
<evidence type="ECO:0000256" key="3">
    <source>
        <dbReference type="ARBA" id="ARBA00023125"/>
    </source>
</evidence>
<name>A0A7Y1ML19_9PSED</name>
<feature type="domain" description="HTH lysR-type" evidence="5">
    <location>
        <begin position="1"/>
        <end position="58"/>
    </location>
</feature>
<protein>
    <submittedName>
        <fullName evidence="7">LysR family transcriptional regulator</fullName>
    </submittedName>
</protein>
<keyword evidence="2" id="KW-0805">Transcription regulation</keyword>
<dbReference type="Pfam" id="PF03466">
    <property type="entry name" value="LysR_substrate"/>
    <property type="match status" value="1"/>
</dbReference>
<evidence type="ECO:0000313" key="6">
    <source>
        <dbReference type="EMBL" id="MCF5108190.1"/>
    </source>
</evidence>
<keyword evidence="3" id="KW-0238">DNA-binding</keyword>
<proteinExistence type="inferred from homology"/>
<dbReference type="Proteomes" id="UP000542111">
    <property type="component" value="Unassembled WGS sequence"/>
</dbReference>
<comment type="similarity">
    <text evidence="1">Belongs to the LysR transcriptional regulatory family.</text>
</comment>
<dbReference type="GO" id="GO:0003700">
    <property type="term" value="F:DNA-binding transcription factor activity"/>
    <property type="evidence" value="ECO:0007669"/>
    <property type="project" value="InterPro"/>
</dbReference>
<dbReference type="Proteomes" id="UP000814003">
    <property type="component" value="Unassembled WGS sequence"/>
</dbReference>
<dbReference type="EMBL" id="WKED01000025">
    <property type="protein sequence ID" value="MCF5108190.1"/>
    <property type="molecule type" value="Genomic_DNA"/>
</dbReference>
<dbReference type="Pfam" id="PF00126">
    <property type="entry name" value="HTH_1"/>
    <property type="match status" value="1"/>
</dbReference>
<evidence type="ECO:0000313" key="9">
    <source>
        <dbReference type="Proteomes" id="UP000814003"/>
    </source>
</evidence>
<dbReference type="InterPro" id="IPR058163">
    <property type="entry name" value="LysR-type_TF_proteobact-type"/>
</dbReference>
<comment type="caution">
    <text evidence="7">The sequence shown here is derived from an EMBL/GenBank/DDBJ whole genome shotgun (WGS) entry which is preliminary data.</text>
</comment>
<evidence type="ECO:0000256" key="2">
    <source>
        <dbReference type="ARBA" id="ARBA00023015"/>
    </source>
</evidence>
<accession>A0A7Y1ML19</accession>
<dbReference type="GO" id="GO:0043565">
    <property type="term" value="F:sequence-specific DNA binding"/>
    <property type="evidence" value="ECO:0007669"/>
    <property type="project" value="TreeGrafter"/>
</dbReference>
<dbReference type="GO" id="GO:0006351">
    <property type="term" value="P:DNA-templated transcription"/>
    <property type="evidence" value="ECO:0007669"/>
    <property type="project" value="TreeGrafter"/>
</dbReference>
<evidence type="ECO:0000313" key="8">
    <source>
        <dbReference type="Proteomes" id="UP000542111"/>
    </source>
</evidence>
<keyword evidence="4" id="KW-0804">Transcription</keyword>
<dbReference type="InterPro" id="IPR000847">
    <property type="entry name" value="LysR_HTH_N"/>
</dbReference>
<dbReference type="SUPFAM" id="SSF53850">
    <property type="entry name" value="Periplasmic binding protein-like II"/>
    <property type="match status" value="1"/>
</dbReference>
<evidence type="ECO:0000313" key="7">
    <source>
        <dbReference type="EMBL" id="NNA94120.1"/>
    </source>
</evidence>
<dbReference type="SUPFAM" id="SSF46785">
    <property type="entry name" value="Winged helix' DNA-binding domain"/>
    <property type="match status" value="1"/>
</dbReference>
<evidence type="ECO:0000256" key="1">
    <source>
        <dbReference type="ARBA" id="ARBA00009437"/>
    </source>
</evidence>
<dbReference type="PANTHER" id="PTHR30537:SF5">
    <property type="entry name" value="HTH-TYPE TRANSCRIPTIONAL ACTIVATOR TTDR-RELATED"/>
    <property type="match status" value="1"/>
</dbReference>
<reference evidence="7 8" key="2">
    <citation type="journal article" date="2020" name="Front. Microbiol.">
        <title>Genetic Organization of the aprX-lipA2 Operon Affects the Proteolytic Potential of Pseudomonas Species in Milk.</title>
        <authorList>
            <person name="Maier C."/>
            <person name="Huptas C."/>
            <person name="von Neubeck M."/>
            <person name="Scherer S."/>
            <person name="Wenning M."/>
            <person name="Lucking G."/>
        </authorList>
    </citation>
    <scope>NUCLEOTIDE SEQUENCE [LARGE SCALE GENOMIC DNA]</scope>
    <source>
        <strain evidence="7 8">G4779</strain>
    </source>
</reference>
<keyword evidence="9" id="KW-1185">Reference proteome</keyword>
<dbReference type="Gene3D" id="3.40.190.290">
    <property type="match status" value="1"/>
</dbReference>